<dbReference type="SUPFAM" id="SSF51735">
    <property type="entry name" value="NAD(P)-binding Rossmann-fold domains"/>
    <property type="match status" value="1"/>
</dbReference>
<evidence type="ECO:0000259" key="2">
    <source>
        <dbReference type="Pfam" id="PF03807"/>
    </source>
</evidence>
<dbReference type="InterPro" id="IPR028939">
    <property type="entry name" value="P5C_Rdtase_cat_N"/>
</dbReference>
<evidence type="ECO:0000313" key="3">
    <source>
        <dbReference type="EMBL" id="CCH42428.1"/>
    </source>
</evidence>
<protein>
    <submittedName>
        <fullName evidence="3">Ketol-acid reductoisomerase</fullName>
        <ecNumber evidence="3">1.1.1.86</ecNumber>
    </submittedName>
</protein>
<keyword evidence="4" id="KW-1185">Reference proteome</keyword>
<dbReference type="InterPro" id="IPR036291">
    <property type="entry name" value="NAD(P)-bd_dom_sf"/>
</dbReference>
<dbReference type="Pfam" id="PF03807">
    <property type="entry name" value="F420_oxidored"/>
    <property type="match status" value="1"/>
</dbReference>
<comment type="caution">
    <text evidence="3">The sequence shown here is derived from an EMBL/GenBank/DDBJ whole genome shotgun (WGS) entry which is preliminary data.</text>
</comment>
<reference evidence="3 4" key="1">
    <citation type="journal article" date="2012" name="Eukaryot. Cell">
        <title>Draft genome sequence of Wickerhamomyces ciferrii NRRL Y-1031 F-60-10.</title>
        <authorList>
            <person name="Schneider J."/>
            <person name="Andrea H."/>
            <person name="Blom J."/>
            <person name="Jaenicke S."/>
            <person name="Ruckert C."/>
            <person name="Schorsch C."/>
            <person name="Szczepanowski R."/>
            <person name="Farwick M."/>
            <person name="Goesmann A."/>
            <person name="Puhler A."/>
            <person name="Schaffer S."/>
            <person name="Tauch A."/>
            <person name="Kohler T."/>
            <person name="Brinkrolf K."/>
        </authorList>
    </citation>
    <scope>NUCLEOTIDE SEQUENCE [LARGE SCALE GENOMIC DNA]</scope>
    <source>
        <strain evidence="4">ATCC 14091 / BCRC 22168 / CBS 111 / JCM 3599 / NBRC 0793 / NRRL Y-1031 F-60-10</strain>
    </source>
</reference>
<dbReference type="Proteomes" id="UP000009328">
    <property type="component" value="Unassembled WGS sequence"/>
</dbReference>
<dbReference type="EMBL" id="CAIF01000044">
    <property type="protein sequence ID" value="CCH42428.1"/>
    <property type="molecule type" value="Genomic_DNA"/>
</dbReference>
<evidence type="ECO:0000313" key="4">
    <source>
        <dbReference type="Proteomes" id="UP000009328"/>
    </source>
</evidence>
<dbReference type="PANTHER" id="PTHR14239">
    <property type="entry name" value="DUDULIN-RELATED"/>
    <property type="match status" value="1"/>
</dbReference>
<dbReference type="HOGENOM" id="CLU_076368_0_2_1"/>
<dbReference type="Gene3D" id="3.40.50.720">
    <property type="entry name" value="NAD(P)-binding Rossmann-like Domain"/>
    <property type="match status" value="1"/>
</dbReference>
<dbReference type="PANTHER" id="PTHR14239:SF10">
    <property type="entry name" value="REDUCTASE"/>
    <property type="match status" value="1"/>
</dbReference>
<evidence type="ECO:0000256" key="1">
    <source>
        <dbReference type="ARBA" id="ARBA00023002"/>
    </source>
</evidence>
<feature type="domain" description="Pyrroline-5-carboxylate reductase catalytic N-terminal" evidence="2">
    <location>
        <begin position="4"/>
        <end position="96"/>
    </location>
</feature>
<dbReference type="AlphaFoldDB" id="K0KMT0"/>
<gene>
    <name evidence="3" type="ORF">BN7_1973</name>
</gene>
<accession>K0KMT0</accession>
<name>K0KMT0_WICCF</name>
<proteinExistence type="predicted"/>
<dbReference type="GO" id="GO:0004455">
    <property type="term" value="F:ketol-acid reductoisomerase activity"/>
    <property type="evidence" value="ECO:0007669"/>
    <property type="project" value="UniProtKB-EC"/>
</dbReference>
<keyword evidence="1 3" id="KW-0560">Oxidoreductase</keyword>
<organism evidence="3 4">
    <name type="scientific">Wickerhamomyces ciferrii (strain ATCC 14091 / BCRC 22168 / CBS 111 / JCM 3599 / NBRC 0793 / NRRL Y-1031 F-60-10)</name>
    <name type="common">Yeast</name>
    <name type="synonym">Pichia ciferrii</name>
    <dbReference type="NCBI Taxonomy" id="1206466"/>
    <lineage>
        <taxon>Eukaryota</taxon>
        <taxon>Fungi</taxon>
        <taxon>Dikarya</taxon>
        <taxon>Ascomycota</taxon>
        <taxon>Saccharomycotina</taxon>
        <taxon>Saccharomycetes</taxon>
        <taxon>Phaffomycetales</taxon>
        <taxon>Wickerhamomycetaceae</taxon>
        <taxon>Wickerhamomyces</taxon>
    </lineage>
</organism>
<dbReference type="eggNOG" id="ENOG502S23X">
    <property type="taxonomic scope" value="Eukaryota"/>
</dbReference>
<dbReference type="InterPro" id="IPR051267">
    <property type="entry name" value="STEAP_metalloreductase"/>
</dbReference>
<dbReference type="EC" id="1.1.1.86" evidence="3"/>
<sequence>MSETIGFIGVGQIGGTVARLAVDAGYKVVLSNSRGPESLSGVISSLGENAKADTSANIAKDKNIKIIVLSIPLNAVPTLLPSLGLKNKVILDTSNYYPVREGNLEELDSNKLTTSEYVSKYLDSSNKLVKIFNNIFSFHLRNSATQDESNQTILPIAGDDDEAKKLTNDFVQKIGYKTYDVGPSSLSWKFEPNTPFYGGIYLPEAPKDLDHDGLKEFYKKSQANPLTYEKAKEVLDSTERSTVVGGRPENYPKYLTEIVYDLYAQQAKDKASGNSKLIL</sequence>
<dbReference type="InParanoid" id="K0KMT0"/>